<keyword evidence="2 4" id="KW-0472">Membrane</keyword>
<dbReference type="PANTHER" id="PTHR44145">
    <property type="entry name" value="DNAJ HOMOLOG SUBFAMILY A MEMBER 3, MITOCHONDRIAL"/>
    <property type="match status" value="1"/>
</dbReference>
<dbReference type="PRINTS" id="PR01021">
    <property type="entry name" value="OMPADOMAIN"/>
</dbReference>
<dbReference type="InterPro" id="IPR036737">
    <property type="entry name" value="OmpA-like_sf"/>
</dbReference>
<keyword evidence="3" id="KW-0143">Chaperone</keyword>
<dbReference type="InterPro" id="IPR006665">
    <property type="entry name" value="OmpA-like"/>
</dbReference>
<feature type="domain" description="J" evidence="6">
    <location>
        <begin position="11"/>
        <end position="76"/>
    </location>
</feature>
<dbReference type="PRINTS" id="PR00625">
    <property type="entry name" value="JDOMAIN"/>
</dbReference>
<evidence type="ECO:0000313" key="8">
    <source>
        <dbReference type="EMBL" id="QWG10197.1"/>
    </source>
</evidence>
<organism evidence="8 9">
    <name type="scientific">Flammeovirga kamogawensis</name>
    <dbReference type="NCBI Taxonomy" id="373891"/>
    <lineage>
        <taxon>Bacteria</taxon>
        <taxon>Pseudomonadati</taxon>
        <taxon>Bacteroidota</taxon>
        <taxon>Cytophagia</taxon>
        <taxon>Cytophagales</taxon>
        <taxon>Flammeovirgaceae</taxon>
        <taxon>Flammeovirga</taxon>
    </lineage>
</organism>
<gene>
    <name evidence="8" type="ORF">KM029_21175</name>
</gene>
<dbReference type="CDD" id="cd06257">
    <property type="entry name" value="DnaJ"/>
    <property type="match status" value="1"/>
</dbReference>
<proteinExistence type="predicted"/>
<dbReference type="PROSITE" id="PS50076">
    <property type="entry name" value="DNAJ_2"/>
    <property type="match status" value="1"/>
</dbReference>
<evidence type="ECO:0000256" key="3">
    <source>
        <dbReference type="ARBA" id="ARBA00023186"/>
    </source>
</evidence>
<dbReference type="Gene3D" id="1.10.287.110">
    <property type="entry name" value="DnaJ domain"/>
    <property type="match status" value="1"/>
</dbReference>
<dbReference type="InterPro" id="IPR006664">
    <property type="entry name" value="OMP_bac"/>
</dbReference>
<evidence type="ECO:0000259" key="6">
    <source>
        <dbReference type="PROSITE" id="PS50076"/>
    </source>
</evidence>
<dbReference type="SMART" id="SM00271">
    <property type="entry name" value="DnaJ"/>
    <property type="match status" value="1"/>
</dbReference>
<keyword evidence="5" id="KW-0812">Transmembrane</keyword>
<evidence type="ECO:0000259" key="7">
    <source>
        <dbReference type="PROSITE" id="PS51123"/>
    </source>
</evidence>
<keyword evidence="5" id="KW-1133">Transmembrane helix</keyword>
<protein>
    <submittedName>
        <fullName evidence="8">DnaJ domain-containing protein</fullName>
    </submittedName>
</protein>
<comment type="subcellular location">
    <subcellularLocation>
        <location evidence="1">Membrane</location>
    </subcellularLocation>
</comment>
<dbReference type="InterPro" id="IPR051938">
    <property type="entry name" value="Apopto_cytoskel_mod"/>
</dbReference>
<dbReference type="RefSeq" id="WP_144075808.1">
    <property type="nucleotide sequence ID" value="NZ_CP076129.1"/>
</dbReference>
<dbReference type="SUPFAM" id="SSF103088">
    <property type="entry name" value="OmpA-like"/>
    <property type="match status" value="1"/>
</dbReference>
<sequence length="297" mass="34032">MRTKNERSVGDYYEVLGVNRDVTPQELKKAYLTLAKKYHPDVAGNDPSNEYLFKKVNEAYITLSDKSKRFQYDNRFVENTFNGSEEVAFAEEKKKEKEQRKLKRKGVGYLIFLVGLISVFISLGEHTRGFAESSFSKIFENTILPVFESISNDREINLKQGDGNLKSLDSKVEEKSSPPVFFHPVSKSVYYAFDKADLSKESIEEIDKIIEVLINHPNTIIELSSHTDSRGSNTYNEFLSKKRGDAVVKYLIEKGIDKNRIQQFSFGETQLVNNCENNISCSEAAHQLNRRTEILIK</sequence>
<feature type="transmembrane region" description="Helical" evidence="5">
    <location>
        <begin position="107"/>
        <end position="124"/>
    </location>
</feature>
<dbReference type="Pfam" id="PF00226">
    <property type="entry name" value="DnaJ"/>
    <property type="match status" value="1"/>
</dbReference>
<name>A0ABX8H454_9BACT</name>
<dbReference type="PROSITE" id="PS51123">
    <property type="entry name" value="OMPA_2"/>
    <property type="match status" value="1"/>
</dbReference>
<dbReference type="Pfam" id="PF00691">
    <property type="entry name" value="OmpA"/>
    <property type="match status" value="1"/>
</dbReference>
<dbReference type="EMBL" id="CP076129">
    <property type="protein sequence ID" value="QWG10197.1"/>
    <property type="molecule type" value="Genomic_DNA"/>
</dbReference>
<accession>A0ABX8H454</accession>
<dbReference type="SUPFAM" id="SSF46565">
    <property type="entry name" value="Chaperone J-domain"/>
    <property type="match status" value="1"/>
</dbReference>
<dbReference type="PANTHER" id="PTHR44145:SF3">
    <property type="entry name" value="DNAJ HOMOLOG SUBFAMILY A MEMBER 3, MITOCHONDRIAL"/>
    <property type="match status" value="1"/>
</dbReference>
<dbReference type="InterPro" id="IPR001623">
    <property type="entry name" value="DnaJ_domain"/>
</dbReference>
<dbReference type="Proteomes" id="UP000682802">
    <property type="component" value="Chromosome 2"/>
</dbReference>
<evidence type="ECO:0000256" key="4">
    <source>
        <dbReference type="PROSITE-ProRule" id="PRU00473"/>
    </source>
</evidence>
<dbReference type="Gene3D" id="3.30.1330.60">
    <property type="entry name" value="OmpA-like domain"/>
    <property type="match status" value="1"/>
</dbReference>
<dbReference type="InterPro" id="IPR036869">
    <property type="entry name" value="J_dom_sf"/>
</dbReference>
<dbReference type="CDD" id="cd07185">
    <property type="entry name" value="OmpA_C-like"/>
    <property type="match status" value="1"/>
</dbReference>
<evidence type="ECO:0000256" key="2">
    <source>
        <dbReference type="ARBA" id="ARBA00023136"/>
    </source>
</evidence>
<evidence type="ECO:0000256" key="1">
    <source>
        <dbReference type="ARBA" id="ARBA00004370"/>
    </source>
</evidence>
<feature type="domain" description="OmpA-like" evidence="7">
    <location>
        <begin position="178"/>
        <end position="297"/>
    </location>
</feature>
<evidence type="ECO:0000256" key="5">
    <source>
        <dbReference type="SAM" id="Phobius"/>
    </source>
</evidence>
<evidence type="ECO:0000313" key="9">
    <source>
        <dbReference type="Proteomes" id="UP000682802"/>
    </source>
</evidence>
<keyword evidence="9" id="KW-1185">Reference proteome</keyword>
<reference evidence="8 9" key="1">
    <citation type="submission" date="2021-05" db="EMBL/GenBank/DDBJ databases">
        <title>Comparative genomic studies on the polysaccharide-degrading batcterial strains of the Flammeovirga genus.</title>
        <authorList>
            <person name="Zewei F."/>
            <person name="Zheng Z."/>
            <person name="Yu L."/>
            <person name="Ruyue G."/>
            <person name="Yanhong M."/>
            <person name="Yuanyuan C."/>
            <person name="Jingyan G."/>
            <person name="Wenjun H."/>
        </authorList>
    </citation>
    <scope>NUCLEOTIDE SEQUENCE [LARGE SCALE GENOMIC DNA]</scope>
    <source>
        <strain evidence="8 9">YS10</strain>
    </source>
</reference>